<dbReference type="AlphaFoldDB" id="A0A932M134"/>
<feature type="region of interest" description="Disordered" evidence="1">
    <location>
        <begin position="1"/>
        <end position="26"/>
    </location>
</feature>
<comment type="caution">
    <text evidence="2">The sequence shown here is derived from an EMBL/GenBank/DDBJ whole genome shotgun (WGS) entry which is preliminary data.</text>
</comment>
<evidence type="ECO:0000256" key="1">
    <source>
        <dbReference type="SAM" id="MobiDB-lite"/>
    </source>
</evidence>
<organism evidence="2 3">
    <name type="scientific">Tectimicrobiota bacterium</name>
    <dbReference type="NCBI Taxonomy" id="2528274"/>
    <lineage>
        <taxon>Bacteria</taxon>
        <taxon>Pseudomonadati</taxon>
        <taxon>Nitrospinota/Tectimicrobiota group</taxon>
        <taxon>Candidatus Tectimicrobiota</taxon>
    </lineage>
</organism>
<sequence length="66" mass="8071">MKARKNRFGQDDGEEWIDWQAKEDENEEEDEEYARRLFRKEKRLRKRKKVSDLKQDEEGVAEGRQG</sequence>
<name>A0A932M134_UNCTE</name>
<gene>
    <name evidence="2" type="ORF">HYY65_08825</name>
</gene>
<evidence type="ECO:0000313" key="2">
    <source>
        <dbReference type="EMBL" id="MBI3015144.1"/>
    </source>
</evidence>
<proteinExistence type="predicted"/>
<dbReference type="EMBL" id="JACPSX010000168">
    <property type="protein sequence ID" value="MBI3015144.1"/>
    <property type="molecule type" value="Genomic_DNA"/>
</dbReference>
<protein>
    <submittedName>
        <fullName evidence="2">Uncharacterized protein</fullName>
    </submittedName>
</protein>
<dbReference type="Proteomes" id="UP000741360">
    <property type="component" value="Unassembled WGS sequence"/>
</dbReference>
<accession>A0A932M134</accession>
<evidence type="ECO:0000313" key="3">
    <source>
        <dbReference type="Proteomes" id="UP000741360"/>
    </source>
</evidence>
<reference evidence="2" key="1">
    <citation type="submission" date="2020-07" db="EMBL/GenBank/DDBJ databases">
        <title>Huge and variable diversity of episymbiotic CPR bacteria and DPANN archaea in groundwater ecosystems.</title>
        <authorList>
            <person name="He C.Y."/>
            <person name="Keren R."/>
            <person name="Whittaker M."/>
            <person name="Farag I.F."/>
            <person name="Doudna J."/>
            <person name="Cate J.H.D."/>
            <person name="Banfield J.F."/>
        </authorList>
    </citation>
    <scope>NUCLEOTIDE SEQUENCE</scope>
    <source>
        <strain evidence="2">NC_groundwater_717_Ag_S-0.2um_59_8</strain>
    </source>
</reference>
<feature type="region of interest" description="Disordered" evidence="1">
    <location>
        <begin position="44"/>
        <end position="66"/>
    </location>
</feature>